<keyword evidence="9" id="KW-1185">Reference proteome</keyword>
<feature type="compositionally biased region" description="Polar residues" evidence="5">
    <location>
        <begin position="703"/>
        <end position="721"/>
    </location>
</feature>
<dbReference type="Pfam" id="PF00665">
    <property type="entry name" value="rve"/>
    <property type="match status" value="1"/>
</dbReference>
<evidence type="ECO:0000256" key="3">
    <source>
        <dbReference type="ARBA" id="ARBA00022801"/>
    </source>
</evidence>
<dbReference type="Gene3D" id="3.30.420.10">
    <property type="entry name" value="Ribonuclease H-like superfamily/Ribonuclease H"/>
    <property type="match status" value="1"/>
</dbReference>
<keyword evidence="3" id="KW-0378">Hydrolase</keyword>
<dbReference type="Pfam" id="PF25597">
    <property type="entry name" value="SH3_retrovirus"/>
    <property type="match status" value="1"/>
</dbReference>
<feature type="region of interest" description="Disordered" evidence="5">
    <location>
        <begin position="2566"/>
        <end position="2615"/>
    </location>
</feature>
<dbReference type="SUPFAM" id="SSF53098">
    <property type="entry name" value="Ribonuclease H-like"/>
    <property type="match status" value="1"/>
</dbReference>
<feature type="region of interest" description="Disordered" evidence="5">
    <location>
        <begin position="2305"/>
        <end position="2333"/>
    </location>
</feature>
<evidence type="ECO:0000256" key="5">
    <source>
        <dbReference type="SAM" id="MobiDB-lite"/>
    </source>
</evidence>
<dbReference type="InterPro" id="IPR001584">
    <property type="entry name" value="Integrase_cat-core"/>
</dbReference>
<dbReference type="CDD" id="cd09272">
    <property type="entry name" value="RNase_HI_RT_Ty1"/>
    <property type="match status" value="1"/>
</dbReference>
<feature type="compositionally biased region" description="Acidic residues" evidence="5">
    <location>
        <begin position="623"/>
        <end position="632"/>
    </location>
</feature>
<dbReference type="PANTHER" id="PTHR42648:SF32">
    <property type="entry name" value="RIBONUCLEASE H-LIKE DOMAIN, GAG-PRE-INTEGRASE DOMAIN PROTEIN-RELATED"/>
    <property type="match status" value="1"/>
</dbReference>
<dbReference type="InterPro" id="IPR039537">
    <property type="entry name" value="Retrotran_Ty1/copia-like"/>
</dbReference>
<reference evidence="8" key="1">
    <citation type="journal article" date="2022" name="Int. J. Mol. Sci.">
        <title>Draft Genome of Tanacetum Coccineum: Genomic Comparison of Closely Related Tanacetum-Family Plants.</title>
        <authorList>
            <person name="Yamashiro T."/>
            <person name="Shiraishi A."/>
            <person name="Nakayama K."/>
            <person name="Satake H."/>
        </authorList>
    </citation>
    <scope>NUCLEOTIDE SEQUENCE</scope>
</reference>
<feature type="compositionally biased region" description="Basic and acidic residues" evidence="5">
    <location>
        <begin position="2305"/>
        <end position="2319"/>
    </location>
</feature>
<dbReference type="Pfam" id="PF14223">
    <property type="entry name" value="Retrotran_gag_2"/>
    <property type="match status" value="1"/>
</dbReference>
<protein>
    <submittedName>
        <fullName evidence="8">Ribonuclease H-like domain-containing protein</fullName>
    </submittedName>
</protein>
<feature type="region of interest" description="Disordered" evidence="5">
    <location>
        <begin position="617"/>
        <end position="639"/>
    </location>
</feature>
<keyword evidence="2" id="KW-0479">Metal-binding</keyword>
<dbReference type="Proteomes" id="UP001151760">
    <property type="component" value="Unassembled WGS sequence"/>
</dbReference>
<dbReference type="InterPro" id="IPR036875">
    <property type="entry name" value="Znf_CCHC_sf"/>
</dbReference>
<feature type="region of interest" description="Disordered" evidence="5">
    <location>
        <begin position="698"/>
        <end position="721"/>
    </location>
</feature>
<feature type="domain" description="Integrase catalytic" evidence="7">
    <location>
        <begin position="1002"/>
        <end position="1168"/>
    </location>
</feature>
<dbReference type="EMBL" id="BQNB010016960">
    <property type="protein sequence ID" value="GJT57771.1"/>
    <property type="molecule type" value="Genomic_DNA"/>
</dbReference>
<feature type="domain" description="CCHC-type" evidence="6">
    <location>
        <begin position="345"/>
        <end position="359"/>
    </location>
</feature>
<feature type="region of interest" description="Disordered" evidence="5">
    <location>
        <begin position="2378"/>
        <end position="2401"/>
    </location>
</feature>
<feature type="compositionally biased region" description="Basic residues" evidence="5">
    <location>
        <begin position="2223"/>
        <end position="2240"/>
    </location>
</feature>
<reference evidence="8" key="2">
    <citation type="submission" date="2022-01" db="EMBL/GenBank/DDBJ databases">
        <authorList>
            <person name="Yamashiro T."/>
            <person name="Shiraishi A."/>
            <person name="Satake H."/>
            <person name="Nakayama K."/>
        </authorList>
    </citation>
    <scope>NUCLEOTIDE SEQUENCE</scope>
</reference>
<feature type="compositionally biased region" description="Basic residues" evidence="5">
    <location>
        <begin position="1990"/>
        <end position="1999"/>
    </location>
</feature>
<evidence type="ECO:0000256" key="2">
    <source>
        <dbReference type="ARBA" id="ARBA00022723"/>
    </source>
</evidence>
<dbReference type="InterPro" id="IPR036397">
    <property type="entry name" value="RNaseH_sf"/>
</dbReference>
<dbReference type="InterPro" id="IPR013103">
    <property type="entry name" value="RVT_2"/>
</dbReference>
<evidence type="ECO:0000256" key="1">
    <source>
        <dbReference type="ARBA" id="ARBA00022670"/>
    </source>
</evidence>
<comment type="caution">
    <text evidence="8">The sequence shown here is derived from an EMBL/GenBank/DDBJ whole genome shotgun (WGS) entry which is preliminary data.</text>
</comment>
<dbReference type="InterPro" id="IPR057670">
    <property type="entry name" value="SH3_retrovirus"/>
</dbReference>
<feature type="compositionally biased region" description="Basic and acidic residues" evidence="5">
    <location>
        <begin position="2000"/>
        <end position="2016"/>
    </location>
</feature>
<dbReference type="InterPro" id="IPR025724">
    <property type="entry name" value="GAG-pre-integrase_dom"/>
</dbReference>
<dbReference type="SUPFAM" id="SSF57756">
    <property type="entry name" value="Retrovirus zinc finger-like domains"/>
    <property type="match status" value="1"/>
</dbReference>
<organism evidence="8 9">
    <name type="scientific">Tanacetum coccineum</name>
    <dbReference type="NCBI Taxonomy" id="301880"/>
    <lineage>
        <taxon>Eukaryota</taxon>
        <taxon>Viridiplantae</taxon>
        <taxon>Streptophyta</taxon>
        <taxon>Embryophyta</taxon>
        <taxon>Tracheophyta</taxon>
        <taxon>Spermatophyta</taxon>
        <taxon>Magnoliopsida</taxon>
        <taxon>eudicotyledons</taxon>
        <taxon>Gunneridae</taxon>
        <taxon>Pentapetalae</taxon>
        <taxon>asterids</taxon>
        <taxon>campanulids</taxon>
        <taxon>Asterales</taxon>
        <taxon>Asteraceae</taxon>
        <taxon>Asteroideae</taxon>
        <taxon>Anthemideae</taxon>
        <taxon>Anthemidinae</taxon>
        <taxon>Tanacetum</taxon>
    </lineage>
</organism>
<dbReference type="InterPro" id="IPR001878">
    <property type="entry name" value="Znf_CCHC"/>
</dbReference>
<dbReference type="PROSITE" id="PS50158">
    <property type="entry name" value="ZF_CCHC"/>
    <property type="match status" value="1"/>
</dbReference>
<sequence length="2778" mass="316036">MITKWGRRLQGDDYNSTSGEALAYLVLSLSTRGRLLGIIFELIRQNKNETKGLKCKRRILQKMEDFEDLLKEGNKINIDDLLKKIKIKLLMLLNNFKRRVMEVIENGDSWVSVSQTTEENGITVTKMSTPVTAEEKTKKKNDIKARSLFGGNAATKKTKKTLLKQQYENFSATSAESLDSVFNRLQKIISRLAILGVIITQEDLNLKILSSLPPEWNTHVVVWMNKPEVETMSIDDFSSSTNDANTVSSQVSAASPSVNTVSPQVCTASVSDNIVYAFMVENSNGSNVLHQDLEQIHEDDLEAMDLKWQLSLLSVRAKKYYQRTGKKIFINGNDIAGYDKSKVECYNCHKLGHFARECRAPRSKEGQFRNQDNTRKQGNNEDTSKAMLAIDGVGFDWSDMAEEQVQTNMALMAFSDSEVYTDKTCSKTCLKNYESLKKQYDDLVAKQHQTEFKAITYKRRLDTVEAQLVTYRKNEVLFSEEVVVLKIEVGIKQYEFNMLKTEFEKVKQEKDAIDFKIEKFGKASKDLDQLLGSQITDKSKRGFGYSAVPPPHPLIYNRPNKLDLSYSGLDEFKGYGPEISKKESNVVKSSFVEGCGSNTGKSVSKLEPKKVRKNDGAPIIEDWVSDDEEEDESKPKSEKKTVIPTAAKIEFVKLEKPVKKSVRLIVIIIKEEAQYIEITTIRSVNTAYPKTAVHSAKSKTHFSKQAQSTAKRPFYKQTTSTRRSMHEAKRHYYTGRYNAVNTTRYYTRQVNIVRVKRVNAVKSSAYWVWRPTKSNGALLAFKRQNYIDARGRSKSVMAWGNPQHNDTRFVDSRCSRHMTGNIAYLSDFKQFDGGYVAFGGGAYGGKIIGKGTLKTDKLDFEDVYFVNELKFNLFSVSQMCDKKNYVLFTDTECLVLSPNFKLPGENHILFKIPKKDNMYSFDMKNIVPKESLTCLVAKATLDESMLWHIRLGHINFKNINKLVKDNLVRGLPTNHFENDQTCVACLKGKQHGASCKSKVLNLITKPLFMLHMDLFGPTFVSSLMHKKYCLVVTDDYSRFTWVFFLTTKDETSEILKRFIKEIENLVDKKVKIIRSDNGTEFKNKVMDDFCREKGIKREYSVARTPQQNGVAERRNRTLIEAARTMLADSKLPTTFWAEAVSTACYVQNRVLVVKPHNKTPYELFRGFKPALSFMRPFGCHVTILNTLDSLGKFDGKSDDGFFVGYSLSSKAFRVYNTRIKRVKETFHIGFLKNKPMIEGTGPKWLFDIDSLTQSMNYVPLTAGTVSNDSAGTSEENSQDCMVMPIWKDTSYFDSPIKNVDNGEPKTADDAQKHVEDVNTASLDFNTGSLKLNVVGPSVSTASPNKEDNTEEESKVDLGNITNSYIVPNTPNTRIHKDHPIDNVIGEVQSTVLTRRMSKPTFEQGFLSDVYEQKTHDTLNTCLYACFLSQVEPTSIAKALSKNKKDEREIVIRNKARLVAHSYRQEEDTDYKEVFAPVEEVYVTQPLGFKDPDHPDKLTRWSRHFMVCIKHQEHDDIIFGSTNKELCTGFEKLMKDKFQMSSMGELTFFLGLQVQQKEDGIFISQDKYVAEILKKFNYSDVKSASTPVDLEKPLVKDGDADDVDVHLYRSMIGSLMYLTASRPDIMFAVCACARFQVTPKTSHLLAVKRIFRYLKGKPTLGLWYSRDSPFKLVTYTDSDYAGATQDRKSTTRGCQFLGNRLISWQCKKQTVVATSTTKAKYVAAASCCGQSINPPLSRGYTLRSGEDSMKLIGIDGILLKLVLPVFVFAIKHMLMLPVQVSAVEVNPVIYTSCIEQFWATAKVQTVNGVRQLQALVDKKMVIVTESSIRRDLHLDDAKGTDCLPTATIFEELARMGVKSTAWNEFSSSMASLIICLATNQKFNLSKYIFDAMVKHLDGGVKFLMYPRFLQVFINQQLGNMSTHKKIFVNPFHTKKVFANMKRAGKDFFRRITPLFDTMMVQPIEEMGEDLDHPTDSTQIPIIDQPSSSSQPKKKQPSKKALRQEAKVPQDEAEHEESVPTPSNDPEPSVNPVIYTSCIEQFWATAKVQTVNEVRQLQALVDKKRVIVTESSIRRDLHLDDAEGTDCLPTATIFEELARMGAKSTTWNEFSSSMDSLIICLATIQKFNMSKYIFNAMVKHLDRGIKFLMYPCFLQVFINQQLEHEESVPTPSNDTQHNGEDSKQLTDLMVLCTKLQTHVLDLQKAKDAQAKEIVALKKRIQRLERRKMSRPTGLKRLRKVGMSRRVESSEDQESLGAPEDASKQGRSIEDIDVDVDVSLVDETQERQDDDLMFDTGVLEDDEMHVEAKVDGKDEQSTKPDDSTAGEAVTTASVDDSDVPTTIEEITLAQTLIQIKAAKPKVVTTAATTTTTRPKDRGVVVQEPSEFRVPQETQPSSSKDKGKGIMIEPEVPLKRKDQIALDEQIARDIQAKLDAELLEEQKLARKQEEEANIALIESWENTQAMMEADRLLAERLQSKEREELTDEEKAKLFMELMEKRRKHFAALRAQEKRNRPPTKAQKRTQMSTYLKHMGGYTYKQLKGKSFDEIQKLFDKEMKRVNTFVAMGSEVQESKEKKEEGREETAKGSRKKMLGRKRAGKEQQKESSKKQKVEEEKESEEVDEVELKKLLVIKKDEDIAIEAIPLATKLPVIIDYKLHKEGLLVHYQLIRADGSSKRYSSMIRMLQGIDREDLEALWRIVKAKYGDTRPENEFERVLYGDLKVMFEPNIKSDIWRMLQGYRVTIWKLIDSFGFYFVSTAGEKNTTADYNCLKTFYCQEDKD</sequence>
<dbReference type="InterPro" id="IPR012337">
    <property type="entry name" value="RNaseH-like_sf"/>
</dbReference>
<feature type="region of interest" description="Disordered" evidence="5">
    <location>
        <begin position="2223"/>
        <end position="2267"/>
    </location>
</feature>
<dbReference type="InterPro" id="IPR054722">
    <property type="entry name" value="PolX-like_BBD"/>
</dbReference>
<proteinExistence type="predicted"/>
<feature type="compositionally biased region" description="Basic residues" evidence="5">
    <location>
        <begin position="2584"/>
        <end position="2595"/>
    </location>
</feature>
<keyword evidence="1" id="KW-0645">Protease</keyword>
<name>A0ABQ5F370_9ASTR</name>
<feature type="compositionally biased region" description="Basic and acidic residues" evidence="5">
    <location>
        <begin position="2596"/>
        <end position="2611"/>
    </location>
</feature>
<feature type="compositionally biased region" description="Basic and acidic residues" evidence="5">
    <location>
        <begin position="2568"/>
        <end position="2583"/>
    </location>
</feature>
<dbReference type="PANTHER" id="PTHR42648">
    <property type="entry name" value="TRANSPOSASE, PUTATIVE-RELATED"/>
    <property type="match status" value="1"/>
</dbReference>
<keyword evidence="4" id="KW-0863">Zinc-finger</keyword>
<evidence type="ECO:0000259" key="6">
    <source>
        <dbReference type="PROSITE" id="PS50158"/>
    </source>
</evidence>
<feature type="region of interest" description="Disordered" evidence="5">
    <location>
        <begin position="362"/>
        <end position="383"/>
    </location>
</feature>
<gene>
    <name evidence="8" type="ORF">Tco_0992825</name>
</gene>
<dbReference type="SMART" id="SM00343">
    <property type="entry name" value="ZnF_C2HC"/>
    <property type="match status" value="1"/>
</dbReference>
<dbReference type="Gene3D" id="4.10.60.10">
    <property type="entry name" value="Zinc finger, CCHC-type"/>
    <property type="match status" value="1"/>
</dbReference>
<feature type="region of interest" description="Disordered" evidence="5">
    <location>
        <begin position="1967"/>
        <end position="2028"/>
    </location>
</feature>
<evidence type="ECO:0000313" key="9">
    <source>
        <dbReference type="Proteomes" id="UP001151760"/>
    </source>
</evidence>
<feature type="compositionally biased region" description="Basic and acidic residues" evidence="5">
    <location>
        <begin position="2258"/>
        <end position="2267"/>
    </location>
</feature>
<evidence type="ECO:0000259" key="7">
    <source>
        <dbReference type="PROSITE" id="PS50994"/>
    </source>
</evidence>
<dbReference type="Pfam" id="PF07727">
    <property type="entry name" value="RVT_2"/>
    <property type="match status" value="1"/>
</dbReference>
<evidence type="ECO:0000313" key="8">
    <source>
        <dbReference type="EMBL" id="GJT57771.1"/>
    </source>
</evidence>
<dbReference type="Pfam" id="PF00098">
    <property type="entry name" value="zf-CCHC"/>
    <property type="match status" value="1"/>
</dbReference>
<dbReference type="Pfam" id="PF22936">
    <property type="entry name" value="Pol_BBD"/>
    <property type="match status" value="1"/>
</dbReference>
<keyword evidence="4" id="KW-0862">Zinc</keyword>
<dbReference type="Pfam" id="PF13976">
    <property type="entry name" value="gag_pre-integrs"/>
    <property type="match status" value="1"/>
</dbReference>
<evidence type="ECO:0000256" key="4">
    <source>
        <dbReference type="PROSITE-ProRule" id="PRU00047"/>
    </source>
</evidence>
<accession>A0ABQ5F370</accession>
<dbReference type="PROSITE" id="PS50994">
    <property type="entry name" value="INTEGRASE"/>
    <property type="match status" value="1"/>
</dbReference>